<keyword evidence="6" id="KW-0547">Nucleotide-binding</keyword>
<dbReference type="InterPro" id="IPR018163">
    <property type="entry name" value="Thr/Ala-tRNA-synth_IIc_edit"/>
</dbReference>
<evidence type="ECO:0000256" key="9">
    <source>
        <dbReference type="ARBA" id="ARBA00023146"/>
    </source>
</evidence>
<dbReference type="EC" id="6.1.1.3" evidence="3"/>
<dbReference type="CDD" id="cd01667">
    <property type="entry name" value="TGS_ThrRS"/>
    <property type="match status" value="1"/>
</dbReference>
<comment type="function">
    <text evidence="12">Catalyzes the attachment of threonine to tRNA(Thr) in a two-step reaction: threonine is first activated by ATP to form Thr-AMP and then transferred to the acceptor end of tRNA(Thr). Also edits incorrectly charged tRNA(Thr) via its editing domain, at the post-transfer stage.</text>
</comment>
<dbReference type="AlphaFoldDB" id="A0A4U5UTV7"/>
<gene>
    <name evidence="17" type="ORF">D9C73_012775</name>
    <name evidence="16" type="ORF">D9C73_012781</name>
</gene>
<dbReference type="SUPFAM" id="SSF81271">
    <property type="entry name" value="TGS-like"/>
    <property type="match status" value="1"/>
</dbReference>
<comment type="similarity">
    <text evidence="2">Belongs to the class-II aminoacyl-tRNA synthetase family.</text>
</comment>
<reference evidence="17 18" key="1">
    <citation type="submission" date="2019-01" db="EMBL/GenBank/DDBJ databases">
        <title>Genome Assembly of Collichthys lucidus.</title>
        <authorList>
            <person name="Cai M."/>
            <person name="Xiao S."/>
        </authorList>
    </citation>
    <scope>NUCLEOTIDE SEQUENCE [LARGE SCALE GENOMIC DNA]</scope>
    <source>
        <strain evidence="17">JT15FE1705JMU</strain>
        <tissue evidence="17">Muscle</tissue>
    </source>
</reference>
<dbReference type="InterPro" id="IPR004095">
    <property type="entry name" value="TGS"/>
</dbReference>
<dbReference type="InterPro" id="IPR012675">
    <property type="entry name" value="Beta-grasp_dom_sf"/>
</dbReference>
<keyword evidence="7" id="KW-0067">ATP-binding</keyword>
<dbReference type="GO" id="GO:0004829">
    <property type="term" value="F:threonine-tRNA ligase activity"/>
    <property type="evidence" value="ECO:0007669"/>
    <property type="project" value="UniProtKB-EC"/>
</dbReference>
<dbReference type="CDD" id="cd00860">
    <property type="entry name" value="ThrRS_anticodon"/>
    <property type="match status" value="1"/>
</dbReference>
<keyword evidence="9" id="KW-0030">Aminoacyl-tRNA synthetase</keyword>
<keyword evidence="8" id="KW-0648">Protein biosynthesis</keyword>
<evidence type="ECO:0000256" key="12">
    <source>
        <dbReference type="ARBA" id="ARBA00058080"/>
    </source>
</evidence>
<dbReference type="SUPFAM" id="SSF55681">
    <property type="entry name" value="Class II aaRS and biotin synthetases"/>
    <property type="match status" value="1"/>
</dbReference>
<evidence type="ECO:0000313" key="18">
    <source>
        <dbReference type="Proteomes" id="UP000298787"/>
    </source>
</evidence>
<dbReference type="EMBL" id="CM014088">
    <property type="protein sequence ID" value="TKS78399.1"/>
    <property type="molecule type" value="Genomic_DNA"/>
</dbReference>
<feature type="region of interest" description="Disordered" evidence="13">
    <location>
        <begin position="1"/>
        <end position="36"/>
    </location>
</feature>
<evidence type="ECO:0000256" key="5">
    <source>
        <dbReference type="ARBA" id="ARBA00022598"/>
    </source>
</evidence>
<evidence type="ECO:0000259" key="14">
    <source>
        <dbReference type="PROSITE" id="PS50862"/>
    </source>
</evidence>
<dbReference type="Pfam" id="PF07973">
    <property type="entry name" value="tRNA_SAD"/>
    <property type="match status" value="1"/>
</dbReference>
<dbReference type="Pfam" id="PF00587">
    <property type="entry name" value="tRNA-synt_2b"/>
    <property type="match status" value="1"/>
</dbReference>
<dbReference type="FunFam" id="3.30.930.10:FF:000009">
    <property type="entry name" value="Threonine--tRNA ligase 2, cytoplasmic"/>
    <property type="match status" value="1"/>
</dbReference>
<dbReference type="InterPro" id="IPR006195">
    <property type="entry name" value="aa-tRNA-synth_II"/>
</dbReference>
<name>A0A4U5UTV7_COLLU</name>
<dbReference type="InterPro" id="IPR047246">
    <property type="entry name" value="ThrRS_anticodon"/>
</dbReference>
<evidence type="ECO:0000256" key="4">
    <source>
        <dbReference type="ARBA" id="ARBA00022490"/>
    </source>
</evidence>
<dbReference type="HAMAP" id="MF_00184">
    <property type="entry name" value="Thr_tRNA_synth"/>
    <property type="match status" value="1"/>
</dbReference>
<evidence type="ECO:0000256" key="2">
    <source>
        <dbReference type="ARBA" id="ARBA00008226"/>
    </source>
</evidence>
<protein>
    <recommendedName>
        <fullName evidence="3">threonine--tRNA ligase</fullName>
        <ecNumber evidence="3">6.1.1.3</ecNumber>
    </recommendedName>
    <alternativeName>
        <fullName evidence="10">Threonyl-tRNA synthetase</fullName>
    </alternativeName>
</protein>
<dbReference type="InterPro" id="IPR012947">
    <property type="entry name" value="tRNA_SAD"/>
</dbReference>
<evidence type="ECO:0000256" key="1">
    <source>
        <dbReference type="ARBA" id="ARBA00004496"/>
    </source>
</evidence>
<dbReference type="PANTHER" id="PTHR11451:SF54">
    <property type="entry name" value="THREONINE--TRNA LIGASE"/>
    <property type="match status" value="1"/>
</dbReference>
<dbReference type="PROSITE" id="PS51880">
    <property type="entry name" value="TGS"/>
    <property type="match status" value="1"/>
</dbReference>
<dbReference type="GO" id="GO:0005524">
    <property type="term" value="F:ATP binding"/>
    <property type="evidence" value="ECO:0007669"/>
    <property type="project" value="UniProtKB-KW"/>
</dbReference>
<evidence type="ECO:0000313" key="16">
    <source>
        <dbReference type="EMBL" id="TKS78393.1"/>
    </source>
</evidence>
<dbReference type="FunFam" id="3.10.20.30:FF:000006">
    <property type="entry name" value="Threonine--tRNA ligase, cytoplasmic"/>
    <property type="match status" value="1"/>
</dbReference>
<dbReference type="FunFam" id="3.30.980.10:FF:000003">
    <property type="entry name" value="Threonine--tRNA ligase, cytoplasmic"/>
    <property type="match status" value="1"/>
</dbReference>
<dbReference type="Proteomes" id="UP000298787">
    <property type="component" value="Chromosome 11"/>
</dbReference>
<dbReference type="InterPro" id="IPR045864">
    <property type="entry name" value="aa-tRNA-synth_II/BPL/LPL"/>
</dbReference>
<evidence type="ECO:0000256" key="11">
    <source>
        <dbReference type="ARBA" id="ARBA00049515"/>
    </source>
</evidence>
<dbReference type="STRING" id="240159.A0A4U5UTV7"/>
<dbReference type="Pfam" id="PF03129">
    <property type="entry name" value="HGTP_anticodon"/>
    <property type="match status" value="1"/>
</dbReference>
<dbReference type="Gene3D" id="3.30.980.10">
    <property type="entry name" value="Threonyl-trna Synthetase, Chain A, domain 2"/>
    <property type="match status" value="1"/>
</dbReference>
<evidence type="ECO:0000256" key="3">
    <source>
        <dbReference type="ARBA" id="ARBA00013163"/>
    </source>
</evidence>
<evidence type="ECO:0000256" key="6">
    <source>
        <dbReference type="ARBA" id="ARBA00022741"/>
    </source>
</evidence>
<evidence type="ECO:0000313" key="17">
    <source>
        <dbReference type="EMBL" id="TKS78399.1"/>
    </source>
</evidence>
<sequence>MIFGQGGAEGGKDGGKKKAKNAAGDSGGRAELSPPPEYIDERLALYTKLKAEHDALMAERAAKDSRAIKVTLPDGKVVDAESWKTTPYQVACGISQGLADNTVIAKVNNSVWDLDRPLEDDCSLQLLKFDDEEAQAVYWHSSAHILGEAMERVYGGCLCYGPPIESGFYYDMFLENEGVSSNDFPCLENLCKKIMKEKQPFERLEIKKETLLEMFKYNTFKCRILNEKVTTPTTTVYRCGPLIDLCRGPHVRHTGKIKALKVHKNSSTYWEGKADMETLQRIYGISFPDPKMLKEWEKFQEEAKNRDHRKLGREQDLFFFHDLSPGSCFFMPKGAFIYNTLIEFIRSEYRKRGFQEVVSPNIYNSKLWQTSGHWQHYSENMFSFEVEKETFALKPMNCPGHCLMFDHRPRSWRELPIRMADFGVLHRNELSGALTGLTRVRRFQQDDAHIFCSMDQIEGEIKGCLDFLRTVYDVFGFTFKLNLSTRPEKFLGDPEVWDQAEKQLENSLNEFGEKWVLNPGDGAFYGPKIDIQIKDAIGRYHQCATIQLDFQLPIRFNLTFVSHDGDDKKRPVIIHRAILGSVERMIAILTENYGGKWPLWLSPNQVMVVPVGPTCEEYAEKVKQEFHKNGFMADVDLDPGCTLNKKIRNAQLAQYNFILVVGEKEKTSNTVNVRTRDNKVHGERTVEECIERLKQLKTTRSRNAEEDF</sequence>
<evidence type="ECO:0000256" key="13">
    <source>
        <dbReference type="SAM" id="MobiDB-lite"/>
    </source>
</evidence>
<comment type="catalytic activity">
    <reaction evidence="11">
        <text>tRNA(Thr) + L-threonine + ATP = L-threonyl-tRNA(Thr) + AMP + diphosphate + H(+)</text>
        <dbReference type="Rhea" id="RHEA:24624"/>
        <dbReference type="Rhea" id="RHEA-COMP:9670"/>
        <dbReference type="Rhea" id="RHEA-COMP:9704"/>
        <dbReference type="ChEBI" id="CHEBI:15378"/>
        <dbReference type="ChEBI" id="CHEBI:30616"/>
        <dbReference type="ChEBI" id="CHEBI:33019"/>
        <dbReference type="ChEBI" id="CHEBI:57926"/>
        <dbReference type="ChEBI" id="CHEBI:78442"/>
        <dbReference type="ChEBI" id="CHEBI:78534"/>
        <dbReference type="ChEBI" id="CHEBI:456215"/>
        <dbReference type="EC" id="6.1.1.3"/>
    </reaction>
</comment>
<evidence type="ECO:0000256" key="7">
    <source>
        <dbReference type="ARBA" id="ARBA00022840"/>
    </source>
</evidence>
<accession>A0A4U5UTV7</accession>
<feature type="domain" description="TGS" evidence="15">
    <location>
        <begin position="66"/>
        <end position="128"/>
    </location>
</feature>
<dbReference type="InterPro" id="IPR036621">
    <property type="entry name" value="Anticodon-bd_dom_sf"/>
</dbReference>
<organism evidence="17 18">
    <name type="scientific">Collichthys lucidus</name>
    <name type="common">Big head croaker</name>
    <name type="synonym">Sciaena lucida</name>
    <dbReference type="NCBI Taxonomy" id="240159"/>
    <lineage>
        <taxon>Eukaryota</taxon>
        <taxon>Metazoa</taxon>
        <taxon>Chordata</taxon>
        <taxon>Craniata</taxon>
        <taxon>Vertebrata</taxon>
        <taxon>Euteleostomi</taxon>
        <taxon>Actinopterygii</taxon>
        <taxon>Neopterygii</taxon>
        <taxon>Teleostei</taxon>
        <taxon>Neoteleostei</taxon>
        <taxon>Acanthomorphata</taxon>
        <taxon>Eupercaria</taxon>
        <taxon>Sciaenidae</taxon>
        <taxon>Collichthys</taxon>
    </lineage>
</organism>
<dbReference type="GO" id="GO:0005739">
    <property type="term" value="C:mitochondrion"/>
    <property type="evidence" value="ECO:0007669"/>
    <property type="project" value="TreeGrafter"/>
</dbReference>
<evidence type="ECO:0000256" key="10">
    <source>
        <dbReference type="ARBA" id="ARBA00031900"/>
    </source>
</evidence>
<dbReference type="SUPFAM" id="SSF52954">
    <property type="entry name" value="Class II aaRS ABD-related"/>
    <property type="match status" value="1"/>
</dbReference>
<dbReference type="Gene3D" id="3.40.50.800">
    <property type="entry name" value="Anticodon-binding domain"/>
    <property type="match status" value="1"/>
</dbReference>
<dbReference type="Pfam" id="PF02824">
    <property type="entry name" value="TGS"/>
    <property type="match status" value="1"/>
</dbReference>
<dbReference type="InterPro" id="IPR033728">
    <property type="entry name" value="ThrRS_core"/>
</dbReference>
<dbReference type="PROSITE" id="PS50862">
    <property type="entry name" value="AA_TRNA_LIGASE_II"/>
    <property type="match status" value="1"/>
</dbReference>
<dbReference type="InterPro" id="IPR004154">
    <property type="entry name" value="Anticodon-bd"/>
</dbReference>
<keyword evidence="4" id="KW-0963">Cytoplasm</keyword>
<dbReference type="PANTHER" id="PTHR11451">
    <property type="entry name" value="THREONINE-TRNA LIGASE"/>
    <property type="match status" value="1"/>
</dbReference>
<dbReference type="SMART" id="SM00863">
    <property type="entry name" value="tRNA_SAD"/>
    <property type="match status" value="1"/>
</dbReference>
<dbReference type="GO" id="GO:0006435">
    <property type="term" value="P:threonyl-tRNA aminoacylation"/>
    <property type="evidence" value="ECO:0007669"/>
    <property type="project" value="InterPro"/>
</dbReference>
<dbReference type="SUPFAM" id="SSF55186">
    <property type="entry name" value="ThrRS/AlaRS common domain"/>
    <property type="match status" value="1"/>
</dbReference>
<dbReference type="NCBIfam" id="TIGR00418">
    <property type="entry name" value="thrS"/>
    <property type="match status" value="1"/>
</dbReference>
<evidence type="ECO:0000259" key="15">
    <source>
        <dbReference type="PROSITE" id="PS51880"/>
    </source>
</evidence>
<feature type="domain" description="Aminoacyl-transfer RNA synthetases class-II family profile" evidence="14">
    <location>
        <begin position="337"/>
        <end position="610"/>
    </location>
</feature>
<comment type="subcellular location">
    <subcellularLocation>
        <location evidence="1">Cytoplasm</location>
    </subcellularLocation>
</comment>
<dbReference type="Gene3D" id="3.30.930.10">
    <property type="entry name" value="Bira Bifunctional Protein, Domain 2"/>
    <property type="match status" value="1"/>
</dbReference>
<evidence type="ECO:0000256" key="8">
    <source>
        <dbReference type="ARBA" id="ARBA00022917"/>
    </source>
</evidence>
<proteinExistence type="inferred from homology"/>
<dbReference type="InterPro" id="IPR002314">
    <property type="entry name" value="aa-tRNA-synt_IIb"/>
</dbReference>
<dbReference type="EMBL" id="CM014088">
    <property type="protein sequence ID" value="TKS78393.1"/>
    <property type="molecule type" value="Genomic_DNA"/>
</dbReference>
<dbReference type="InterPro" id="IPR002320">
    <property type="entry name" value="Thr-tRNA-ligase_IIa"/>
</dbReference>
<dbReference type="Gene3D" id="3.10.20.30">
    <property type="match status" value="1"/>
</dbReference>
<dbReference type="CDD" id="cd00771">
    <property type="entry name" value="ThrRS_core"/>
    <property type="match status" value="1"/>
</dbReference>
<dbReference type="PRINTS" id="PR01047">
    <property type="entry name" value="TRNASYNTHTHR"/>
</dbReference>
<keyword evidence="5 17" id="KW-0436">Ligase</keyword>
<dbReference type="FunFam" id="3.40.50.800:FF:000003">
    <property type="entry name" value="Threonine--tRNA ligase 2, cytoplasmic"/>
    <property type="match status" value="1"/>
</dbReference>
<dbReference type="InterPro" id="IPR012676">
    <property type="entry name" value="TGS-like"/>
</dbReference>
<keyword evidence="18" id="KW-1185">Reference proteome</keyword>